<gene>
    <name evidence="3" type="primary">gldK</name>
    <name evidence="3" type="ORF">QNI22_30765</name>
</gene>
<dbReference type="RefSeq" id="WP_314516848.1">
    <property type="nucleotide sequence ID" value="NZ_JASJOU010000014.1"/>
</dbReference>
<evidence type="ECO:0000313" key="3">
    <source>
        <dbReference type="EMBL" id="MDJ1505086.1"/>
    </source>
</evidence>
<proteinExistence type="predicted"/>
<dbReference type="InterPro" id="IPR019867">
    <property type="entry name" value="Glid_motil-assoc_GldK_short"/>
</dbReference>
<organism evidence="3 4">
    <name type="scientific">Xanthocytophaga agilis</name>
    <dbReference type="NCBI Taxonomy" id="3048010"/>
    <lineage>
        <taxon>Bacteria</taxon>
        <taxon>Pseudomonadati</taxon>
        <taxon>Bacteroidota</taxon>
        <taxon>Cytophagia</taxon>
        <taxon>Cytophagales</taxon>
        <taxon>Rhodocytophagaceae</taxon>
        <taxon>Xanthocytophaga</taxon>
    </lineage>
</organism>
<protein>
    <submittedName>
        <fullName evidence="3">Gliding motility lipoprotein GldK</fullName>
    </submittedName>
</protein>
<reference evidence="3" key="1">
    <citation type="submission" date="2023-05" db="EMBL/GenBank/DDBJ databases">
        <authorList>
            <person name="Zhang X."/>
        </authorList>
    </citation>
    <scope>NUCLEOTIDE SEQUENCE</scope>
    <source>
        <strain evidence="3">BD1B2-1</strain>
    </source>
</reference>
<sequence>MNQMNRMRLYCCLVALATVFLQSCGLLGKRNKNDDRGELVGVPGREGWRQEIPFGMVPIPAGTFHMGQADEDVPHSLISMNKQITIGGFYMDDTEITNNEYRQFVNGMLKDSASVLGEDYIMKELYPDTTVWVKDFAHHYGDPMMEYYYMHPAFDDYPVVGIDWFAARYFCEWRTKYLNAYRAKEGKFPMPNFRLPSEAEWEYAARGGRDMAKYPWGNPYISNAYGCLLANFKPGRGNYYNDSFMYTGPVASFFSNDYGLYDMAGNVAEWCEDAYHPAAMTITWDLNPKYTDDAEPRKIVRGGSWKDVAYYLETGTRTFEFQDTSKAYVGFRCAMTYLGRSSGAEF</sequence>
<evidence type="ECO:0000256" key="1">
    <source>
        <dbReference type="SAM" id="SignalP"/>
    </source>
</evidence>
<dbReference type="InterPro" id="IPR005532">
    <property type="entry name" value="SUMF_dom"/>
</dbReference>
<dbReference type="EMBL" id="JASJOU010000014">
    <property type="protein sequence ID" value="MDJ1505086.1"/>
    <property type="molecule type" value="Genomic_DNA"/>
</dbReference>
<dbReference type="PANTHER" id="PTHR23150">
    <property type="entry name" value="SULFATASE MODIFYING FACTOR 1, 2"/>
    <property type="match status" value="1"/>
</dbReference>
<feature type="signal peptide" evidence="1">
    <location>
        <begin position="1"/>
        <end position="28"/>
    </location>
</feature>
<dbReference type="Proteomes" id="UP001232063">
    <property type="component" value="Unassembled WGS sequence"/>
</dbReference>
<feature type="chain" id="PRO_5042144327" evidence="1">
    <location>
        <begin position="29"/>
        <end position="346"/>
    </location>
</feature>
<evidence type="ECO:0000313" key="4">
    <source>
        <dbReference type="Proteomes" id="UP001232063"/>
    </source>
</evidence>
<dbReference type="InterPro" id="IPR016187">
    <property type="entry name" value="CTDL_fold"/>
</dbReference>
<dbReference type="PANTHER" id="PTHR23150:SF19">
    <property type="entry name" value="FORMYLGLYCINE-GENERATING ENZYME"/>
    <property type="match status" value="1"/>
</dbReference>
<dbReference type="Pfam" id="PF03781">
    <property type="entry name" value="FGE-sulfatase"/>
    <property type="match status" value="1"/>
</dbReference>
<dbReference type="Gene3D" id="3.90.1580.10">
    <property type="entry name" value="paralog of FGE (formylglycine-generating enzyme)"/>
    <property type="match status" value="1"/>
</dbReference>
<keyword evidence="4" id="KW-1185">Reference proteome</keyword>
<dbReference type="InterPro" id="IPR051043">
    <property type="entry name" value="Sulfatase_Mod_Factor_Kinase"/>
</dbReference>
<keyword evidence="3" id="KW-0449">Lipoprotein</keyword>
<comment type="caution">
    <text evidence="3">The sequence shown here is derived from an EMBL/GenBank/DDBJ whole genome shotgun (WGS) entry which is preliminary data.</text>
</comment>
<dbReference type="AlphaFoldDB" id="A0AAE3R7I1"/>
<evidence type="ECO:0000259" key="2">
    <source>
        <dbReference type="Pfam" id="PF03781"/>
    </source>
</evidence>
<dbReference type="NCBIfam" id="TIGR03529">
    <property type="entry name" value="GldK_short"/>
    <property type="match status" value="1"/>
</dbReference>
<dbReference type="SUPFAM" id="SSF56436">
    <property type="entry name" value="C-type lectin-like"/>
    <property type="match status" value="1"/>
</dbReference>
<name>A0AAE3R7I1_9BACT</name>
<dbReference type="PROSITE" id="PS51257">
    <property type="entry name" value="PROKAR_LIPOPROTEIN"/>
    <property type="match status" value="1"/>
</dbReference>
<dbReference type="InterPro" id="IPR042095">
    <property type="entry name" value="SUMF_sf"/>
</dbReference>
<dbReference type="GO" id="GO:0120147">
    <property type="term" value="F:formylglycine-generating oxidase activity"/>
    <property type="evidence" value="ECO:0007669"/>
    <property type="project" value="TreeGrafter"/>
</dbReference>
<keyword evidence="1" id="KW-0732">Signal</keyword>
<accession>A0AAE3R7I1</accession>
<feature type="domain" description="Sulfatase-modifying factor enzyme-like" evidence="2">
    <location>
        <begin position="55"/>
        <end position="334"/>
    </location>
</feature>